<dbReference type="Proteomes" id="UP001519305">
    <property type="component" value="Unassembled WGS sequence"/>
</dbReference>
<name>A0ABS4U7I1_9CORY</name>
<feature type="region of interest" description="Disordered" evidence="8">
    <location>
        <begin position="426"/>
        <end position="451"/>
    </location>
</feature>
<dbReference type="EMBL" id="JAGINY010000001">
    <property type="protein sequence ID" value="MBP2332623.1"/>
    <property type="molecule type" value="Genomic_DNA"/>
</dbReference>
<feature type="transmembrane region" description="Helical" evidence="9">
    <location>
        <begin position="205"/>
        <end position="223"/>
    </location>
</feature>
<feature type="transmembrane region" description="Helical" evidence="9">
    <location>
        <begin position="372"/>
        <end position="395"/>
    </location>
</feature>
<evidence type="ECO:0000256" key="1">
    <source>
        <dbReference type="ARBA" id="ARBA00004651"/>
    </source>
</evidence>
<evidence type="ECO:0000256" key="9">
    <source>
        <dbReference type="SAM" id="Phobius"/>
    </source>
</evidence>
<feature type="transmembrane region" description="Helical" evidence="9">
    <location>
        <begin position="343"/>
        <end position="360"/>
    </location>
</feature>
<feature type="transmembrane region" description="Helical" evidence="9">
    <location>
        <begin position="313"/>
        <end position="331"/>
    </location>
</feature>
<feature type="transmembrane region" description="Helical" evidence="9">
    <location>
        <begin position="288"/>
        <end position="307"/>
    </location>
</feature>
<evidence type="ECO:0000256" key="4">
    <source>
        <dbReference type="ARBA" id="ARBA00022692"/>
    </source>
</evidence>
<keyword evidence="5 9" id="KW-1133">Transmembrane helix</keyword>
<keyword evidence="4 9" id="KW-0812">Transmembrane</keyword>
<evidence type="ECO:0000313" key="11">
    <source>
        <dbReference type="Proteomes" id="UP001519305"/>
    </source>
</evidence>
<comment type="subcellular location">
    <subcellularLocation>
        <location evidence="1">Cell membrane</location>
        <topology evidence="1">Multi-pass membrane protein</topology>
    </subcellularLocation>
</comment>
<evidence type="ECO:0000313" key="10">
    <source>
        <dbReference type="EMBL" id="MBP2332623.1"/>
    </source>
</evidence>
<keyword evidence="3 10" id="KW-0808">Transferase</keyword>
<dbReference type="GO" id="GO:0016757">
    <property type="term" value="F:glycosyltransferase activity"/>
    <property type="evidence" value="ECO:0007669"/>
    <property type="project" value="UniProtKB-KW"/>
</dbReference>
<gene>
    <name evidence="10" type="ORF">JOF33_001322</name>
</gene>
<dbReference type="RefSeq" id="WP_209653046.1">
    <property type="nucleotide sequence ID" value="NZ_CP047357.1"/>
</dbReference>
<evidence type="ECO:0000256" key="2">
    <source>
        <dbReference type="ARBA" id="ARBA00022475"/>
    </source>
</evidence>
<reference evidence="10 11" key="1">
    <citation type="submission" date="2021-03" db="EMBL/GenBank/DDBJ databases">
        <title>Sequencing the genomes of 1000 actinobacteria strains.</title>
        <authorList>
            <person name="Klenk H.-P."/>
        </authorList>
    </citation>
    <scope>NUCLEOTIDE SEQUENCE [LARGE SCALE GENOMIC DNA]</scope>
    <source>
        <strain evidence="10 11">DSM 44506</strain>
    </source>
</reference>
<keyword evidence="10" id="KW-0328">Glycosyltransferase</keyword>
<dbReference type="Pfam" id="PF09594">
    <property type="entry name" value="GT87"/>
    <property type="match status" value="1"/>
</dbReference>
<evidence type="ECO:0000256" key="8">
    <source>
        <dbReference type="SAM" id="MobiDB-lite"/>
    </source>
</evidence>
<keyword evidence="2" id="KW-1003">Cell membrane</keyword>
<feature type="transmembrane region" description="Helical" evidence="9">
    <location>
        <begin position="260"/>
        <end position="281"/>
    </location>
</feature>
<organism evidence="10 11">
    <name type="scientific">Corynebacterium freneyi</name>
    <dbReference type="NCBI Taxonomy" id="134034"/>
    <lineage>
        <taxon>Bacteria</taxon>
        <taxon>Bacillati</taxon>
        <taxon>Actinomycetota</taxon>
        <taxon>Actinomycetes</taxon>
        <taxon>Mycobacteriales</taxon>
        <taxon>Corynebacteriaceae</taxon>
        <taxon>Corynebacterium</taxon>
    </lineage>
</organism>
<feature type="transmembrane region" description="Helical" evidence="9">
    <location>
        <begin position="100"/>
        <end position="118"/>
    </location>
</feature>
<evidence type="ECO:0000256" key="5">
    <source>
        <dbReference type="ARBA" id="ARBA00022989"/>
    </source>
</evidence>
<keyword evidence="11" id="KW-1185">Reference proteome</keyword>
<feature type="transmembrane region" description="Helical" evidence="9">
    <location>
        <begin position="149"/>
        <end position="168"/>
    </location>
</feature>
<evidence type="ECO:0000256" key="6">
    <source>
        <dbReference type="ARBA" id="ARBA00023136"/>
    </source>
</evidence>
<comment type="caution">
    <text evidence="10">The sequence shown here is derived from an EMBL/GenBank/DDBJ whole genome shotgun (WGS) entry which is preliminary data.</text>
</comment>
<feature type="transmembrane region" description="Helical" evidence="9">
    <location>
        <begin position="174"/>
        <end position="198"/>
    </location>
</feature>
<proteinExistence type="inferred from homology"/>
<protein>
    <submittedName>
        <fullName evidence="10">Arabinofuranan 3-O-arabinosyltransferase</fullName>
        <ecNumber evidence="10">2.4.2.47</ecNumber>
    </submittedName>
</protein>
<dbReference type="InterPro" id="IPR018584">
    <property type="entry name" value="GT87"/>
</dbReference>
<evidence type="ECO:0000256" key="3">
    <source>
        <dbReference type="ARBA" id="ARBA00022679"/>
    </source>
</evidence>
<keyword evidence="6 9" id="KW-0472">Membrane</keyword>
<comment type="similarity">
    <text evidence="7">Belongs to the glycosyltransferase 87 family.</text>
</comment>
<dbReference type="EC" id="2.4.2.47" evidence="10"/>
<sequence length="451" mass="49631">MTTSPTTTDGARAHARRMVAPLLWPLAIFMIIHRAWALPHQSGGTDDFTTVWRALIRFGDGNPVYTANYAHVDPHYLYSPGGTLALQPVTWLGDYDTARMWFIFVQAAGIVAAVLLLLRLCRVPLTSWIVPLTLALTFLTESATSTLRFANVNGTLMLAQVLFIVLLLGGRRTLAGIVLGLAITVKPIVAPLLFLAFVRKDWSTIIWAFGIPVAFNIVAWPLAADPMGYVERTIPYLGEVRLHANASISGELLYFGAPELLVKLWLIAFAAPVIFALILLLRWQWRDEVFWALSTSGVLMTGVLLLSSLGQQYYALLILPTFIGIFHALFGPSDAQGDAPRSLVLNAPAGLAATMFYFSLNWFMDDYAVGSLLWIQVMAWIGWMLLCLTMFAVLIKWTIEEHAADYDWLGRAGATSFFGRVGTSSARSAVATDERPGTRPADSGPTERTHA</sequence>
<evidence type="ECO:0000256" key="7">
    <source>
        <dbReference type="ARBA" id="ARBA00024033"/>
    </source>
</evidence>
<accession>A0ABS4U7I1</accession>